<evidence type="ECO:0000256" key="1">
    <source>
        <dbReference type="SAM" id="MobiDB-lite"/>
    </source>
</evidence>
<comment type="caution">
    <text evidence="3">The sequence shown here is derived from an EMBL/GenBank/DDBJ whole genome shotgun (WGS) entry which is preliminary data.</text>
</comment>
<dbReference type="PANTHER" id="PTHR38699">
    <property type="entry name" value="CHROMOSOME 1, WHOLE GENOME SHOTGUN SEQUENCE"/>
    <property type="match status" value="1"/>
</dbReference>
<dbReference type="GO" id="GO:0000423">
    <property type="term" value="P:mitophagy"/>
    <property type="evidence" value="ECO:0007669"/>
    <property type="project" value="InterPro"/>
</dbReference>
<accession>A0AAD7FFL6</accession>
<dbReference type="AlphaFoldDB" id="A0AAD7FFL6"/>
<dbReference type="GO" id="GO:0140580">
    <property type="term" value="F:mitochondrion autophagosome adaptor activity"/>
    <property type="evidence" value="ECO:0007669"/>
    <property type="project" value="InterPro"/>
</dbReference>
<gene>
    <name evidence="3" type="ORF">FB45DRAFT_754312</name>
</gene>
<feature type="region of interest" description="Disordered" evidence="1">
    <location>
        <begin position="1"/>
        <end position="23"/>
    </location>
</feature>
<feature type="transmembrane region" description="Helical" evidence="2">
    <location>
        <begin position="91"/>
        <end position="112"/>
    </location>
</feature>
<dbReference type="InterPro" id="IPR013898">
    <property type="entry name" value="Atg43"/>
</dbReference>
<proteinExistence type="predicted"/>
<evidence type="ECO:0000256" key="2">
    <source>
        <dbReference type="SAM" id="Phobius"/>
    </source>
</evidence>
<keyword evidence="2" id="KW-0812">Transmembrane</keyword>
<organism evidence="3 4">
    <name type="scientific">Roridomyces roridus</name>
    <dbReference type="NCBI Taxonomy" id="1738132"/>
    <lineage>
        <taxon>Eukaryota</taxon>
        <taxon>Fungi</taxon>
        <taxon>Dikarya</taxon>
        <taxon>Basidiomycota</taxon>
        <taxon>Agaricomycotina</taxon>
        <taxon>Agaricomycetes</taxon>
        <taxon>Agaricomycetidae</taxon>
        <taxon>Agaricales</taxon>
        <taxon>Marasmiineae</taxon>
        <taxon>Mycenaceae</taxon>
        <taxon>Roridomyces</taxon>
    </lineage>
</organism>
<feature type="compositionally biased region" description="Basic and acidic residues" evidence="1">
    <location>
        <begin position="14"/>
        <end position="23"/>
    </location>
</feature>
<sequence length="116" mass="12933">MSAVADPAPPFVLHDPKHINPEEDHPRRAALTSVPDLRFEYGFLKSVRPYFRLSKGKERETATPGDVLEIQWKDVAWVTTRDQVLSPLAQGALWCVIAFFTLAVALIHVGLLRATG</sequence>
<dbReference type="Proteomes" id="UP001221142">
    <property type="component" value="Unassembled WGS sequence"/>
</dbReference>
<keyword evidence="4" id="KW-1185">Reference proteome</keyword>
<evidence type="ECO:0000313" key="4">
    <source>
        <dbReference type="Proteomes" id="UP001221142"/>
    </source>
</evidence>
<protein>
    <submittedName>
        <fullName evidence="3">Uncharacterized protein</fullName>
    </submittedName>
</protein>
<keyword evidence="2" id="KW-1133">Transmembrane helix</keyword>
<name>A0AAD7FFL6_9AGAR</name>
<dbReference type="EMBL" id="JARKIF010000016">
    <property type="protein sequence ID" value="KAJ7621193.1"/>
    <property type="molecule type" value="Genomic_DNA"/>
</dbReference>
<evidence type="ECO:0000313" key="3">
    <source>
        <dbReference type="EMBL" id="KAJ7621193.1"/>
    </source>
</evidence>
<dbReference type="PANTHER" id="PTHR38699:SF1">
    <property type="entry name" value="MITOPHAGY RECEPTOR ATG43"/>
    <property type="match status" value="1"/>
</dbReference>
<reference evidence="3" key="1">
    <citation type="submission" date="2023-03" db="EMBL/GenBank/DDBJ databases">
        <title>Massive genome expansion in bonnet fungi (Mycena s.s.) driven by repeated elements and novel gene families across ecological guilds.</title>
        <authorList>
            <consortium name="Lawrence Berkeley National Laboratory"/>
            <person name="Harder C.B."/>
            <person name="Miyauchi S."/>
            <person name="Viragh M."/>
            <person name="Kuo A."/>
            <person name="Thoen E."/>
            <person name="Andreopoulos B."/>
            <person name="Lu D."/>
            <person name="Skrede I."/>
            <person name="Drula E."/>
            <person name="Henrissat B."/>
            <person name="Morin E."/>
            <person name="Kohler A."/>
            <person name="Barry K."/>
            <person name="LaButti K."/>
            <person name="Morin E."/>
            <person name="Salamov A."/>
            <person name="Lipzen A."/>
            <person name="Mereny Z."/>
            <person name="Hegedus B."/>
            <person name="Baldrian P."/>
            <person name="Stursova M."/>
            <person name="Weitz H."/>
            <person name="Taylor A."/>
            <person name="Grigoriev I.V."/>
            <person name="Nagy L.G."/>
            <person name="Martin F."/>
            <person name="Kauserud H."/>
        </authorList>
    </citation>
    <scope>NUCLEOTIDE SEQUENCE</scope>
    <source>
        <strain evidence="3">9284</strain>
    </source>
</reference>
<keyword evidence="2" id="KW-0472">Membrane</keyword>